<dbReference type="EMBL" id="JAEEGB010000014">
    <property type="protein sequence ID" value="MBI6873600.1"/>
    <property type="molecule type" value="Genomic_DNA"/>
</dbReference>
<dbReference type="Proteomes" id="UP000622687">
    <property type="component" value="Unassembled WGS sequence"/>
</dbReference>
<dbReference type="RefSeq" id="WP_211143025.1">
    <property type="nucleotide sequence ID" value="NZ_JAEEGB010000014.1"/>
</dbReference>
<evidence type="ECO:0000313" key="1">
    <source>
        <dbReference type="EMBL" id="MBI6873600.1"/>
    </source>
</evidence>
<protein>
    <submittedName>
        <fullName evidence="1">Uncharacterized protein</fullName>
    </submittedName>
</protein>
<keyword evidence="2" id="KW-1185">Reference proteome</keyword>
<evidence type="ECO:0000313" key="2">
    <source>
        <dbReference type="Proteomes" id="UP000622687"/>
    </source>
</evidence>
<proteinExistence type="predicted"/>
<name>A0A934M408_9CLOT</name>
<reference evidence="1" key="1">
    <citation type="submission" date="2020-12" db="EMBL/GenBank/DDBJ databases">
        <title>Clostridium thailandense sp. nov., a novel acetogenic bacterium isolated from peat land soil in Thailand.</title>
        <authorList>
            <person name="Chaikitkaew S."/>
            <person name="Birkeland N.K."/>
        </authorList>
    </citation>
    <scope>NUCLEOTIDE SEQUENCE</scope>
    <source>
        <strain evidence="1">DSM 17425</strain>
    </source>
</reference>
<sequence length="104" mass="11782">MNPLIAEIDYMKNAHMIFTSGKKSAYNNKCIDIGCMKIDEYLYIVNGYGSCNAWGEKDKALKMESVDMKVLDIREDGINKYGCATIGNSNITCWVGKEDVIYYK</sequence>
<gene>
    <name evidence="1" type="ORF">I6U51_12910</name>
</gene>
<comment type="caution">
    <text evidence="1">The sequence shown here is derived from an EMBL/GenBank/DDBJ whole genome shotgun (WGS) entry which is preliminary data.</text>
</comment>
<organism evidence="1 2">
    <name type="scientific">Clostridium aciditolerans</name>
    <dbReference type="NCBI Taxonomy" id="339861"/>
    <lineage>
        <taxon>Bacteria</taxon>
        <taxon>Bacillati</taxon>
        <taxon>Bacillota</taxon>
        <taxon>Clostridia</taxon>
        <taxon>Eubacteriales</taxon>
        <taxon>Clostridiaceae</taxon>
        <taxon>Clostridium</taxon>
    </lineage>
</organism>
<dbReference type="AlphaFoldDB" id="A0A934M408"/>
<accession>A0A934M408</accession>